<gene>
    <name evidence="5" type="ORF">PoB_004016900</name>
</gene>
<dbReference type="InterPro" id="IPR007940">
    <property type="entry name" value="SH3BP5"/>
</dbReference>
<organism evidence="5 6">
    <name type="scientific">Plakobranchus ocellatus</name>
    <dbReference type="NCBI Taxonomy" id="259542"/>
    <lineage>
        <taxon>Eukaryota</taxon>
        <taxon>Metazoa</taxon>
        <taxon>Spiralia</taxon>
        <taxon>Lophotrochozoa</taxon>
        <taxon>Mollusca</taxon>
        <taxon>Gastropoda</taxon>
        <taxon>Heterobranchia</taxon>
        <taxon>Euthyneura</taxon>
        <taxon>Panpulmonata</taxon>
        <taxon>Sacoglossa</taxon>
        <taxon>Placobranchoidea</taxon>
        <taxon>Plakobranchidae</taxon>
        <taxon>Plakobranchus</taxon>
    </lineage>
</organism>
<feature type="coiled-coil region" evidence="3">
    <location>
        <begin position="186"/>
        <end position="213"/>
    </location>
</feature>
<evidence type="ECO:0000313" key="6">
    <source>
        <dbReference type="Proteomes" id="UP000735302"/>
    </source>
</evidence>
<feature type="coiled-coil region" evidence="3">
    <location>
        <begin position="30"/>
        <end position="57"/>
    </location>
</feature>
<dbReference type="Proteomes" id="UP000735302">
    <property type="component" value="Unassembled WGS sequence"/>
</dbReference>
<dbReference type="EMBL" id="BLXT01004491">
    <property type="protein sequence ID" value="GFO13664.1"/>
    <property type="molecule type" value="Genomic_DNA"/>
</dbReference>
<feature type="compositionally biased region" description="Basic and acidic residues" evidence="4">
    <location>
        <begin position="481"/>
        <end position="495"/>
    </location>
</feature>
<feature type="compositionally biased region" description="Polar residues" evidence="4">
    <location>
        <begin position="545"/>
        <end position="581"/>
    </location>
</feature>
<evidence type="ECO:0000313" key="5">
    <source>
        <dbReference type="EMBL" id="GFO13664.1"/>
    </source>
</evidence>
<accession>A0AAV4B5L5</accession>
<evidence type="ECO:0000256" key="1">
    <source>
        <dbReference type="ARBA" id="ARBA00007796"/>
    </source>
</evidence>
<evidence type="ECO:0000256" key="3">
    <source>
        <dbReference type="SAM" id="Coils"/>
    </source>
</evidence>
<keyword evidence="6" id="KW-1185">Reference proteome</keyword>
<dbReference type="Pfam" id="PF05276">
    <property type="entry name" value="SH3BP5"/>
    <property type="match status" value="2"/>
</dbReference>
<dbReference type="PANTHER" id="PTHR19423">
    <property type="entry name" value="SH3 DOMAIN-BINDING PROTEIN 5"/>
    <property type="match status" value="1"/>
</dbReference>
<dbReference type="AlphaFoldDB" id="A0AAV4B5L5"/>
<dbReference type="GO" id="GO:0004860">
    <property type="term" value="F:protein kinase inhibitor activity"/>
    <property type="evidence" value="ECO:0007669"/>
    <property type="project" value="TreeGrafter"/>
</dbReference>
<name>A0AAV4B5L5_9GAST</name>
<evidence type="ECO:0000256" key="4">
    <source>
        <dbReference type="SAM" id="MobiDB-lite"/>
    </source>
</evidence>
<proteinExistence type="inferred from homology"/>
<reference evidence="5 6" key="1">
    <citation type="journal article" date="2021" name="Elife">
        <title>Chloroplast acquisition without the gene transfer in kleptoplastic sea slugs, Plakobranchus ocellatus.</title>
        <authorList>
            <person name="Maeda T."/>
            <person name="Takahashi S."/>
            <person name="Yoshida T."/>
            <person name="Shimamura S."/>
            <person name="Takaki Y."/>
            <person name="Nagai Y."/>
            <person name="Toyoda A."/>
            <person name="Suzuki Y."/>
            <person name="Arimoto A."/>
            <person name="Ishii H."/>
            <person name="Satoh N."/>
            <person name="Nishiyama T."/>
            <person name="Hasebe M."/>
            <person name="Maruyama T."/>
            <person name="Minagawa J."/>
            <person name="Obokata J."/>
            <person name="Shigenobu S."/>
        </authorList>
    </citation>
    <scope>NUCLEOTIDE SEQUENCE [LARGE SCALE GENOMIC DNA]</scope>
</reference>
<feature type="region of interest" description="Disordered" evidence="4">
    <location>
        <begin position="410"/>
        <end position="581"/>
    </location>
</feature>
<keyword evidence="2 3" id="KW-0175">Coiled coil</keyword>
<sequence length="581" mass="65144">MTTLSSARNSASLDKEAPLDPRVKVELEILNQCASDVNRLERELDEARSKYQQNFTACSQKLESLKKNLGTSIKKARPYYELKEKAREAQSEALRSARKFQSANGVYLAAKETISLAELRLMDDKAASLSAAWQEMLNHALMRVTEAEREKTASEKEHLDRAARFADIEKQMGQFEKSQKRSIGKARKYFETKKELEIKLQVTEAEREKTASEKEHLDRAARFADIEKQMGQFEKSQKRSIGKARKYFETKKELEIKLQQVKQSIQDLQQAMASAKIRYSGALRRLEAISDCIHEQRRQELVLMYPREPGVGAEEDQWTEKTLPTLSTCDNDGGSGDYDDDYEFDEDDDYEDIDSDSVFRTRVLTTSLDEEDTSFIKTSRAKGKKKQLKRSQSLPVCTSRLARRHQVFEPLTPLSDRAEACPPDGESVGSGTSVGDCSISSISSQMAHEDSRSEQNDSASTRAVKSETFDSQSSLIADTLSSKDSDYEPLSHQHSEGSTLSSESETHESSDRTEPGEPKPESEVQTSELQAAETERCHEEPADSATLTSDIANLNNTVSSYSEVDPVSSNSQPLEPAISNS</sequence>
<feature type="compositionally biased region" description="Basic and acidic residues" evidence="4">
    <location>
        <begin position="504"/>
        <end position="522"/>
    </location>
</feature>
<comment type="caution">
    <text evidence="5">The sequence shown here is derived from an EMBL/GenBank/DDBJ whole genome shotgun (WGS) entry which is preliminary data.</text>
</comment>
<dbReference type="PANTHER" id="PTHR19423:SF1">
    <property type="entry name" value="SH3 DOMAIN-BINDING PROTEIN 5"/>
    <property type="match status" value="1"/>
</dbReference>
<evidence type="ECO:0000256" key="2">
    <source>
        <dbReference type="ARBA" id="ARBA00023054"/>
    </source>
</evidence>
<dbReference type="GO" id="GO:0035556">
    <property type="term" value="P:intracellular signal transduction"/>
    <property type="evidence" value="ECO:0007669"/>
    <property type="project" value="InterPro"/>
</dbReference>
<protein>
    <submittedName>
        <fullName evidence="5">Sh3 domain-binding protein 5</fullName>
    </submittedName>
</protein>
<comment type="similarity">
    <text evidence="1">Belongs to the SH3BP5 family.</text>
</comment>
<feature type="coiled-coil region" evidence="3">
    <location>
        <begin position="244"/>
        <end position="285"/>
    </location>
</feature>
<feature type="compositionally biased region" description="Polar residues" evidence="4">
    <location>
        <begin position="456"/>
        <end position="480"/>
    </location>
</feature>
<dbReference type="GO" id="GO:0005737">
    <property type="term" value="C:cytoplasm"/>
    <property type="evidence" value="ECO:0007669"/>
    <property type="project" value="TreeGrafter"/>
</dbReference>